<dbReference type="GO" id="GO:0016020">
    <property type="term" value="C:membrane"/>
    <property type="evidence" value="ECO:0007669"/>
    <property type="project" value="UniProtKB-SubCell"/>
</dbReference>
<feature type="transmembrane region" description="Helical" evidence="5">
    <location>
        <begin position="317"/>
        <end position="336"/>
    </location>
</feature>
<dbReference type="EMBL" id="ML978712">
    <property type="protein sequence ID" value="KAF2091113.1"/>
    <property type="molecule type" value="Genomic_DNA"/>
</dbReference>
<evidence type="ECO:0000313" key="6">
    <source>
        <dbReference type="EMBL" id="KAF2091113.1"/>
    </source>
</evidence>
<comment type="subcellular location">
    <subcellularLocation>
        <location evidence="1">Membrane</location>
        <topology evidence="1">Multi-pass membrane protein</topology>
    </subcellularLocation>
</comment>
<feature type="transmembrane region" description="Helical" evidence="5">
    <location>
        <begin position="20"/>
        <end position="40"/>
    </location>
</feature>
<dbReference type="GO" id="GO:0022857">
    <property type="term" value="F:transmembrane transporter activity"/>
    <property type="evidence" value="ECO:0007669"/>
    <property type="project" value="InterPro"/>
</dbReference>
<keyword evidence="7" id="KW-1185">Reference proteome</keyword>
<dbReference type="Gene3D" id="1.20.1250.20">
    <property type="entry name" value="MFS general substrate transporter like domains"/>
    <property type="match status" value="1"/>
</dbReference>
<dbReference type="SUPFAM" id="SSF103473">
    <property type="entry name" value="MFS general substrate transporter"/>
    <property type="match status" value="1"/>
</dbReference>
<evidence type="ECO:0000256" key="5">
    <source>
        <dbReference type="SAM" id="Phobius"/>
    </source>
</evidence>
<feature type="transmembrane region" description="Helical" evidence="5">
    <location>
        <begin position="376"/>
        <end position="398"/>
    </location>
</feature>
<keyword evidence="2 5" id="KW-0812">Transmembrane</keyword>
<evidence type="ECO:0000256" key="3">
    <source>
        <dbReference type="ARBA" id="ARBA00022989"/>
    </source>
</evidence>
<keyword evidence="4 5" id="KW-0472">Membrane</keyword>
<sequence length="494" mass="53886">MKMSKEGILARLHRFYRGTLFQAIVLGLVSFTQPGIWTGISNLGAGGEAQPWAVNAANVLTFGIMVFGAPVAGMVANIIGLRWVLAFGTVGYVVYSAGLYCNSAFGTEWLMLFGAATCGFSAAALWTAEAALAVGYPEPHRRGLYTGIWLCLNKLGSVISSAIQLALNAERSQTGSISTKTYLVLIGLQCLGLPLALLISPPEKLIREDGSKPVLYVVDGAEGEKKKKGKLEVRKEFGRQMKAFGKVIRRKEILLLLPIFISEQWGQTYQGNYLAAYFTVRARALAAFIIAIVGMCVTLLGGHLLDVSRWRRSHKARLSWSFIVVMFSAVWIWNLITQVRWQKEGPTLDWTSGGEWSEGVGIYVGYRIVYEFGGLWMYWVLGTYNSSVPTLALMMGLLRACESLGSAFSYAVGAVQSASLLTNLIVAAVMFWVSVPTSTWAAWMVKDLEVEGDHGGFDVAEGGMVEQDSEGSGVEVEGHSTTKFSMRTGLRTRS</sequence>
<dbReference type="InterPro" id="IPR011701">
    <property type="entry name" value="MFS"/>
</dbReference>
<evidence type="ECO:0000256" key="2">
    <source>
        <dbReference type="ARBA" id="ARBA00022692"/>
    </source>
</evidence>
<dbReference type="Proteomes" id="UP000799776">
    <property type="component" value="Unassembled WGS sequence"/>
</dbReference>
<evidence type="ECO:0000256" key="4">
    <source>
        <dbReference type="ARBA" id="ARBA00023136"/>
    </source>
</evidence>
<feature type="transmembrane region" description="Helical" evidence="5">
    <location>
        <begin position="410"/>
        <end position="433"/>
    </location>
</feature>
<dbReference type="InterPro" id="IPR051617">
    <property type="entry name" value="UNC-93-like_regulator"/>
</dbReference>
<comment type="caution">
    <text evidence="6">The sequence shown here is derived from an EMBL/GenBank/DDBJ whole genome shotgun (WGS) entry which is preliminary data.</text>
</comment>
<dbReference type="PANTHER" id="PTHR23294:SF57">
    <property type="entry name" value="CINA C-TERMINAL DOMAIN-CONTAINING PROTEIN"/>
    <property type="match status" value="1"/>
</dbReference>
<accession>A0A9P4I074</accession>
<dbReference type="OrthoDB" id="196103at2759"/>
<feature type="transmembrane region" description="Helical" evidence="5">
    <location>
        <begin position="282"/>
        <end position="305"/>
    </location>
</feature>
<organism evidence="6 7">
    <name type="scientific">Saccharata proteae CBS 121410</name>
    <dbReference type="NCBI Taxonomy" id="1314787"/>
    <lineage>
        <taxon>Eukaryota</taxon>
        <taxon>Fungi</taxon>
        <taxon>Dikarya</taxon>
        <taxon>Ascomycota</taxon>
        <taxon>Pezizomycotina</taxon>
        <taxon>Dothideomycetes</taxon>
        <taxon>Dothideomycetes incertae sedis</taxon>
        <taxon>Botryosphaeriales</taxon>
        <taxon>Saccharataceae</taxon>
        <taxon>Saccharata</taxon>
    </lineage>
</organism>
<proteinExistence type="predicted"/>
<dbReference type="PANTHER" id="PTHR23294">
    <property type="entry name" value="ET TRANSLATION PRODUCT-RELATED"/>
    <property type="match status" value="1"/>
</dbReference>
<gene>
    <name evidence="6" type="ORF">K490DRAFT_71352</name>
</gene>
<feature type="transmembrane region" description="Helical" evidence="5">
    <location>
        <begin position="181"/>
        <end position="199"/>
    </location>
</feature>
<keyword evidence="3 5" id="KW-1133">Transmembrane helix</keyword>
<feature type="transmembrane region" description="Helical" evidence="5">
    <location>
        <begin position="52"/>
        <end position="76"/>
    </location>
</feature>
<evidence type="ECO:0000256" key="1">
    <source>
        <dbReference type="ARBA" id="ARBA00004141"/>
    </source>
</evidence>
<name>A0A9P4I074_9PEZI</name>
<evidence type="ECO:0000313" key="7">
    <source>
        <dbReference type="Proteomes" id="UP000799776"/>
    </source>
</evidence>
<feature type="transmembrane region" description="Helical" evidence="5">
    <location>
        <begin position="148"/>
        <end position="169"/>
    </location>
</feature>
<protein>
    <submittedName>
        <fullName evidence="6">MFS general substrate transporter</fullName>
    </submittedName>
</protein>
<feature type="transmembrane region" description="Helical" evidence="5">
    <location>
        <begin position="111"/>
        <end position="136"/>
    </location>
</feature>
<dbReference type="AlphaFoldDB" id="A0A9P4I074"/>
<reference evidence="6" key="1">
    <citation type="journal article" date="2020" name="Stud. Mycol.">
        <title>101 Dothideomycetes genomes: a test case for predicting lifestyles and emergence of pathogens.</title>
        <authorList>
            <person name="Haridas S."/>
            <person name="Albert R."/>
            <person name="Binder M."/>
            <person name="Bloem J."/>
            <person name="Labutti K."/>
            <person name="Salamov A."/>
            <person name="Andreopoulos B."/>
            <person name="Baker S."/>
            <person name="Barry K."/>
            <person name="Bills G."/>
            <person name="Bluhm B."/>
            <person name="Cannon C."/>
            <person name="Castanera R."/>
            <person name="Culley D."/>
            <person name="Daum C."/>
            <person name="Ezra D."/>
            <person name="Gonzalez J."/>
            <person name="Henrissat B."/>
            <person name="Kuo A."/>
            <person name="Liang C."/>
            <person name="Lipzen A."/>
            <person name="Lutzoni F."/>
            <person name="Magnuson J."/>
            <person name="Mondo S."/>
            <person name="Nolan M."/>
            <person name="Ohm R."/>
            <person name="Pangilinan J."/>
            <person name="Park H.-J."/>
            <person name="Ramirez L."/>
            <person name="Alfaro M."/>
            <person name="Sun H."/>
            <person name="Tritt A."/>
            <person name="Yoshinaga Y."/>
            <person name="Zwiers L.-H."/>
            <person name="Turgeon B."/>
            <person name="Goodwin S."/>
            <person name="Spatafora J."/>
            <person name="Crous P."/>
            <person name="Grigoriev I."/>
        </authorList>
    </citation>
    <scope>NUCLEOTIDE SEQUENCE</scope>
    <source>
        <strain evidence="6">CBS 121410</strain>
    </source>
</reference>
<dbReference type="Pfam" id="PF07690">
    <property type="entry name" value="MFS_1"/>
    <property type="match status" value="1"/>
</dbReference>
<feature type="transmembrane region" description="Helical" evidence="5">
    <location>
        <begin position="83"/>
        <end position="105"/>
    </location>
</feature>
<dbReference type="InterPro" id="IPR036259">
    <property type="entry name" value="MFS_trans_sf"/>
</dbReference>